<protein>
    <submittedName>
        <fullName evidence="2">Uncharacterized protein</fullName>
    </submittedName>
</protein>
<name>A0A3N4K3H9_9PEZI</name>
<dbReference type="Proteomes" id="UP000276215">
    <property type="component" value="Unassembled WGS sequence"/>
</dbReference>
<evidence type="ECO:0000313" key="2">
    <source>
        <dbReference type="EMBL" id="RPB02961.1"/>
    </source>
</evidence>
<evidence type="ECO:0000313" key="3">
    <source>
        <dbReference type="Proteomes" id="UP000276215"/>
    </source>
</evidence>
<dbReference type="AlphaFoldDB" id="A0A3N4K3H9"/>
<accession>A0A3N4K3H9</accession>
<keyword evidence="1" id="KW-0812">Transmembrane</keyword>
<reference evidence="2 3" key="1">
    <citation type="journal article" date="2018" name="Nat. Ecol. Evol.">
        <title>Pezizomycetes genomes reveal the molecular basis of ectomycorrhizal truffle lifestyle.</title>
        <authorList>
            <person name="Murat C."/>
            <person name="Payen T."/>
            <person name="Noel B."/>
            <person name="Kuo A."/>
            <person name="Morin E."/>
            <person name="Chen J."/>
            <person name="Kohler A."/>
            <person name="Krizsan K."/>
            <person name="Balestrini R."/>
            <person name="Da Silva C."/>
            <person name="Montanini B."/>
            <person name="Hainaut M."/>
            <person name="Levati E."/>
            <person name="Barry K.W."/>
            <person name="Belfiori B."/>
            <person name="Cichocki N."/>
            <person name="Clum A."/>
            <person name="Dockter R.B."/>
            <person name="Fauchery L."/>
            <person name="Guy J."/>
            <person name="Iotti M."/>
            <person name="Le Tacon F."/>
            <person name="Lindquist E.A."/>
            <person name="Lipzen A."/>
            <person name="Malagnac F."/>
            <person name="Mello A."/>
            <person name="Molinier V."/>
            <person name="Miyauchi S."/>
            <person name="Poulain J."/>
            <person name="Riccioni C."/>
            <person name="Rubini A."/>
            <person name="Sitrit Y."/>
            <person name="Splivallo R."/>
            <person name="Traeger S."/>
            <person name="Wang M."/>
            <person name="Zifcakova L."/>
            <person name="Wipf D."/>
            <person name="Zambonelli A."/>
            <person name="Paolocci F."/>
            <person name="Nowrousian M."/>
            <person name="Ottonello S."/>
            <person name="Baldrian P."/>
            <person name="Spatafora J.W."/>
            <person name="Henrissat B."/>
            <person name="Nagy L.G."/>
            <person name="Aury J.M."/>
            <person name="Wincker P."/>
            <person name="Grigoriev I.V."/>
            <person name="Bonfante P."/>
            <person name="Martin F.M."/>
        </authorList>
    </citation>
    <scope>NUCLEOTIDE SEQUENCE [LARGE SCALE GENOMIC DNA]</scope>
    <source>
        <strain evidence="2 3">120613-1</strain>
    </source>
</reference>
<organism evidence="2 3">
    <name type="scientific">Choiromyces venosus 120613-1</name>
    <dbReference type="NCBI Taxonomy" id="1336337"/>
    <lineage>
        <taxon>Eukaryota</taxon>
        <taxon>Fungi</taxon>
        <taxon>Dikarya</taxon>
        <taxon>Ascomycota</taxon>
        <taxon>Pezizomycotina</taxon>
        <taxon>Pezizomycetes</taxon>
        <taxon>Pezizales</taxon>
        <taxon>Tuberaceae</taxon>
        <taxon>Choiromyces</taxon>
    </lineage>
</organism>
<evidence type="ECO:0000256" key="1">
    <source>
        <dbReference type="SAM" id="Phobius"/>
    </source>
</evidence>
<feature type="transmembrane region" description="Helical" evidence="1">
    <location>
        <begin position="48"/>
        <end position="66"/>
    </location>
</feature>
<keyword evidence="3" id="KW-1185">Reference proteome</keyword>
<proteinExistence type="predicted"/>
<gene>
    <name evidence="2" type="ORF">L873DRAFT_330657</name>
</gene>
<sequence>MPCTQQELFFIFQSTGLRNVNMLSNTPKVLMELQQSTSMYLENITTTLMYMLIVICVQVLATVYWLRLCFPLLCYFICSCLC</sequence>
<keyword evidence="1" id="KW-1133">Transmembrane helix</keyword>
<dbReference type="EMBL" id="ML120365">
    <property type="protein sequence ID" value="RPB02961.1"/>
    <property type="molecule type" value="Genomic_DNA"/>
</dbReference>
<keyword evidence="1" id="KW-0472">Membrane</keyword>